<evidence type="ECO:0008006" key="6">
    <source>
        <dbReference type="Google" id="ProtNLM"/>
    </source>
</evidence>
<feature type="repeat" description="PPR" evidence="3">
    <location>
        <begin position="412"/>
        <end position="446"/>
    </location>
</feature>
<protein>
    <recommendedName>
        <fullName evidence="6">Pentatricopeptide repeat-containing protein</fullName>
    </recommendedName>
</protein>
<dbReference type="NCBIfam" id="TIGR00756">
    <property type="entry name" value="PPR"/>
    <property type="match status" value="5"/>
</dbReference>
<accession>A0ABR0X9L5</accession>
<feature type="repeat" description="PPR" evidence="3">
    <location>
        <begin position="272"/>
        <end position="306"/>
    </location>
</feature>
<sequence>MYSVALFSPRIIRGFSYFCVVSRPLCSRIFNGDDVDNGFRRIEDFLNESWKNSSIDNVDEKISTLYDSNCYWGAKGGFEGNVSARKGFVDEVKSDAARILEVLHQDGPGFDAKPILSDLGVRVSGLLVREVLLGILKTINYANKNRCAKLGYKFFVWSGEQENYRHTVNVYHMMMNIFAESEEFKAMWRLVDEMIEKGYPTTARTFNILICTCGGAGLARKVVERFIKSKTFNYRPFKHSFNAILHSLLTLNQYKLIEWVYQQMLVEGHSPDVLTYNIIMCAKFRLGKLDQFHGLLDELGRSGFSPDFHTFNLLLHVLGKGDKPLAALKLLNHMKEVGVDPSVLHFTTLIDGLSRAGNLEACQYFFHEMIKHGCVPDVVCYTVMITGYVVAGLFDKAQEMFSEMINKGQLPNVFTYNSMIRGLCMERKFEEAWLMLKGMESKGCNPNFLVYTTLVGYLRNAGKLPEAHEVIKHMVEKGQYTHLLSKIKRYRRC</sequence>
<feature type="repeat" description="PPR" evidence="3">
    <location>
        <begin position="377"/>
        <end position="411"/>
    </location>
</feature>
<keyword evidence="5" id="KW-1185">Reference proteome</keyword>
<keyword evidence="2" id="KW-0677">Repeat</keyword>
<feature type="repeat" description="PPR" evidence="3">
    <location>
        <begin position="167"/>
        <end position="201"/>
    </location>
</feature>
<feature type="repeat" description="PPR" evidence="3">
    <location>
        <begin position="307"/>
        <end position="341"/>
    </location>
</feature>
<dbReference type="PROSITE" id="PS51375">
    <property type="entry name" value="PPR"/>
    <property type="match status" value="6"/>
</dbReference>
<evidence type="ECO:0000256" key="3">
    <source>
        <dbReference type="PROSITE-ProRule" id="PRU00708"/>
    </source>
</evidence>
<dbReference type="Gene3D" id="1.25.40.10">
    <property type="entry name" value="Tetratricopeptide repeat domain"/>
    <property type="match status" value="2"/>
</dbReference>
<organism evidence="4 5">
    <name type="scientific">Rehmannia glutinosa</name>
    <name type="common">Chinese foxglove</name>
    <dbReference type="NCBI Taxonomy" id="99300"/>
    <lineage>
        <taxon>Eukaryota</taxon>
        <taxon>Viridiplantae</taxon>
        <taxon>Streptophyta</taxon>
        <taxon>Embryophyta</taxon>
        <taxon>Tracheophyta</taxon>
        <taxon>Spermatophyta</taxon>
        <taxon>Magnoliopsida</taxon>
        <taxon>eudicotyledons</taxon>
        <taxon>Gunneridae</taxon>
        <taxon>Pentapetalae</taxon>
        <taxon>asterids</taxon>
        <taxon>lamiids</taxon>
        <taxon>Lamiales</taxon>
        <taxon>Orobanchaceae</taxon>
        <taxon>Rehmannieae</taxon>
        <taxon>Rehmannia</taxon>
    </lineage>
</organism>
<evidence type="ECO:0000313" key="5">
    <source>
        <dbReference type="Proteomes" id="UP001318860"/>
    </source>
</evidence>
<dbReference type="PANTHER" id="PTHR47447:SF28">
    <property type="entry name" value="PENTACOTRIPEPTIDE-REPEAT REGION OF PRORP DOMAIN-CONTAINING PROTEIN"/>
    <property type="match status" value="1"/>
</dbReference>
<feature type="repeat" description="PPR" evidence="3">
    <location>
        <begin position="342"/>
        <end position="376"/>
    </location>
</feature>
<comment type="caution">
    <text evidence="4">The sequence shown here is derived from an EMBL/GenBank/DDBJ whole genome shotgun (WGS) entry which is preliminary data.</text>
</comment>
<dbReference type="EMBL" id="JABTTQ020000005">
    <property type="protein sequence ID" value="KAK6155716.1"/>
    <property type="molecule type" value="Genomic_DNA"/>
</dbReference>
<dbReference type="InterPro" id="IPR002885">
    <property type="entry name" value="PPR_rpt"/>
</dbReference>
<evidence type="ECO:0000256" key="1">
    <source>
        <dbReference type="ARBA" id="ARBA00007626"/>
    </source>
</evidence>
<comment type="similarity">
    <text evidence="1">Belongs to the PPR family. P subfamily.</text>
</comment>
<dbReference type="PANTHER" id="PTHR47447">
    <property type="entry name" value="OS03G0856100 PROTEIN"/>
    <property type="match status" value="1"/>
</dbReference>
<gene>
    <name evidence="4" type="ORF">DH2020_009964</name>
</gene>
<dbReference type="InterPro" id="IPR011990">
    <property type="entry name" value="TPR-like_helical_dom_sf"/>
</dbReference>
<proteinExistence type="inferred from homology"/>
<evidence type="ECO:0000256" key="2">
    <source>
        <dbReference type="ARBA" id="ARBA00022737"/>
    </source>
</evidence>
<reference evidence="4 5" key="1">
    <citation type="journal article" date="2021" name="Comput. Struct. Biotechnol. J.">
        <title>De novo genome assembly of the potent medicinal plant Rehmannia glutinosa using nanopore technology.</title>
        <authorList>
            <person name="Ma L."/>
            <person name="Dong C."/>
            <person name="Song C."/>
            <person name="Wang X."/>
            <person name="Zheng X."/>
            <person name="Niu Y."/>
            <person name="Chen S."/>
            <person name="Feng W."/>
        </authorList>
    </citation>
    <scope>NUCLEOTIDE SEQUENCE [LARGE SCALE GENOMIC DNA]</scope>
    <source>
        <strain evidence="4">DH-2019</strain>
    </source>
</reference>
<dbReference type="Proteomes" id="UP001318860">
    <property type="component" value="Unassembled WGS sequence"/>
</dbReference>
<dbReference type="Pfam" id="PF01535">
    <property type="entry name" value="PPR"/>
    <property type="match status" value="3"/>
</dbReference>
<name>A0ABR0X9L5_REHGL</name>
<evidence type="ECO:0000313" key="4">
    <source>
        <dbReference type="EMBL" id="KAK6155716.1"/>
    </source>
</evidence>
<dbReference type="Pfam" id="PF13041">
    <property type="entry name" value="PPR_2"/>
    <property type="match status" value="2"/>
</dbReference>